<name>A0A7W9NJH7_9PSEU</name>
<accession>A0A7W9NJH7</accession>
<evidence type="ECO:0000259" key="5">
    <source>
        <dbReference type="SMART" id="SM00062"/>
    </source>
</evidence>
<dbReference type="SUPFAM" id="SSF53850">
    <property type="entry name" value="Periplasmic binding protein-like II"/>
    <property type="match status" value="1"/>
</dbReference>
<proteinExistence type="inferred from homology"/>
<keyword evidence="2" id="KW-0813">Transport</keyword>
<dbReference type="GO" id="GO:0030288">
    <property type="term" value="C:outer membrane-bounded periplasmic space"/>
    <property type="evidence" value="ECO:0007669"/>
    <property type="project" value="TreeGrafter"/>
</dbReference>
<dbReference type="SMART" id="SM00062">
    <property type="entry name" value="PBPb"/>
    <property type="match status" value="1"/>
</dbReference>
<evidence type="ECO:0000256" key="1">
    <source>
        <dbReference type="ARBA" id="ARBA00010333"/>
    </source>
</evidence>
<dbReference type="InterPro" id="IPR051455">
    <property type="entry name" value="Bact_solute-bind_prot3"/>
</dbReference>
<gene>
    <name evidence="6" type="ORF">BJ998_005865</name>
</gene>
<dbReference type="EMBL" id="JACHIR010000001">
    <property type="protein sequence ID" value="MBB5894669.1"/>
    <property type="molecule type" value="Genomic_DNA"/>
</dbReference>
<dbReference type="GO" id="GO:0006865">
    <property type="term" value="P:amino acid transport"/>
    <property type="evidence" value="ECO:0007669"/>
    <property type="project" value="TreeGrafter"/>
</dbReference>
<keyword evidence="3 4" id="KW-0732">Signal</keyword>
<feature type="chain" id="PRO_5038647083" evidence="4">
    <location>
        <begin position="21"/>
        <end position="288"/>
    </location>
</feature>
<comment type="similarity">
    <text evidence="1">Belongs to the bacterial solute-binding protein 3 family.</text>
</comment>
<dbReference type="AlphaFoldDB" id="A0A7W9NJH7"/>
<keyword evidence="7" id="KW-1185">Reference proteome</keyword>
<evidence type="ECO:0000256" key="2">
    <source>
        <dbReference type="ARBA" id="ARBA00022448"/>
    </source>
</evidence>
<dbReference type="PANTHER" id="PTHR30085:SF6">
    <property type="entry name" value="ABC TRANSPORTER GLUTAMINE-BINDING PROTEIN GLNH"/>
    <property type="match status" value="1"/>
</dbReference>
<organism evidence="6 7">
    <name type="scientific">Kutzneria kofuensis</name>
    <dbReference type="NCBI Taxonomy" id="103725"/>
    <lineage>
        <taxon>Bacteria</taxon>
        <taxon>Bacillati</taxon>
        <taxon>Actinomycetota</taxon>
        <taxon>Actinomycetes</taxon>
        <taxon>Pseudonocardiales</taxon>
        <taxon>Pseudonocardiaceae</taxon>
        <taxon>Kutzneria</taxon>
    </lineage>
</organism>
<evidence type="ECO:0000256" key="4">
    <source>
        <dbReference type="SAM" id="SignalP"/>
    </source>
</evidence>
<dbReference type="Proteomes" id="UP000585638">
    <property type="component" value="Unassembled WGS sequence"/>
</dbReference>
<dbReference type="Gene3D" id="3.40.190.10">
    <property type="entry name" value="Periplasmic binding protein-like II"/>
    <property type="match status" value="2"/>
</dbReference>
<feature type="signal peptide" evidence="4">
    <location>
        <begin position="1"/>
        <end position="20"/>
    </location>
</feature>
<dbReference type="InterPro" id="IPR001638">
    <property type="entry name" value="Solute-binding_3/MltF_N"/>
</dbReference>
<dbReference type="GO" id="GO:0005576">
    <property type="term" value="C:extracellular region"/>
    <property type="evidence" value="ECO:0007669"/>
    <property type="project" value="TreeGrafter"/>
</dbReference>
<evidence type="ECO:0000313" key="7">
    <source>
        <dbReference type="Proteomes" id="UP000585638"/>
    </source>
</evidence>
<evidence type="ECO:0000256" key="3">
    <source>
        <dbReference type="ARBA" id="ARBA00022729"/>
    </source>
</evidence>
<evidence type="ECO:0000313" key="6">
    <source>
        <dbReference type="EMBL" id="MBB5894669.1"/>
    </source>
</evidence>
<dbReference type="Pfam" id="PF00497">
    <property type="entry name" value="SBP_bac_3"/>
    <property type="match status" value="1"/>
</dbReference>
<protein>
    <submittedName>
        <fullName evidence="6">Glutamate transport system substrate-binding protein</fullName>
    </submittedName>
</protein>
<dbReference type="RefSeq" id="WP_184866559.1">
    <property type="nucleotide sequence ID" value="NZ_BAAAWY010000019.1"/>
</dbReference>
<reference evidence="6 7" key="1">
    <citation type="submission" date="2020-08" db="EMBL/GenBank/DDBJ databases">
        <title>Sequencing the genomes of 1000 actinobacteria strains.</title>
        <authorList>
            <person name="Klenk H.-P."/>
        </authorList>
    </citation>
    <scope>NUCLEOTIDE SEQUENCE [LARGE SCALE GENOMIC DNA]</scope>
    <source>
        <strain evidence="6 7">DSM 43851</strain>
    </source>
</reference>
<dbReference type="PANTHER" id="PTHR30085">
    <property type="entry name" value="AMINO ACID ABC TRANSPORTER PERMEASE"/>
    <property type="match status" value="1"/>
</dbReference>
<feature type="domain" description="Solute-binding protein family 3/N-terminal" evidence="5">
    <location>
        <begin position="50"/>
        <end position="277"/>
    </location>
</feature>
<sequence length="288" mass="29460">MNQRVTGLAALVAAVSVLVAACGGPDEPAPTTSTRPAESATLKRITDRGKIIVGLRADTPGLAHRNPVSGEFDGFEVRLAQLIATGLGLKPQQITFTQLTADTALPSVTAGNVDIYLGGTTPAQAQQAGLLAAGPYLTAGLGMLYRKSGPTVTDATTATGRKVCTVSNSPEQQLARDAKLTDPSKLVGSTSVRDCVDELGSGGVDAVADYLPVVSGYASADPTNLSVSALAAPKPVDYVIAVPGGDTGLRDRLTRIVRTAVTDGTWQRDYDQTLGAAGPKPAPPTIPS</sequence>
<dbReference type="PROSITE" id="PS51257">
    <property type="entry name" value="PROKAR_LIPOPROTEIN"/>
    <property type="match status" value="1"/>
</dbReference>
<comment type="caution">
    <text evidence="6">The sequence shown here is derived from an EMBL/GenBank/DDBJ whole genome shotgun (WGS) entry which is preliminary data.</text>
</comment>